<sequence length="162" mass="18097">MSSRSRMREPIRAMRRDRDNAGSRDSFKEKGGFTNLASGSKFARQRKGSSRLLVQHRAARGRGQDDVFLGIFLTSTRALRIVRPGLDGTIAGDLERRRNNALTQCAPYSRHLFIPREACSSTVLVHRRLKLPRVAGGCMRNSRRVLRIDACSGSGNALRMQG</sequence>
<keyword evidence="3" id="KW-1185">Reference proteome</keyword>
<feature type="compositionally biased region" description="Basic and acidic residues" evidence="1">
    <location>
        <begin position="1"/>
        <end position="31"/>
    </location>
</feature>
<evidence type="ECO:0000256" key="1">
    <source>
        <dbReference type="SAM" id="MobiDB-lite"/>
    </source>
</evidence>
<protein>
    <submittedName>
        <fullName evidence="2">Uncharacterized protein</fullName>
    </submittedName>
</protein>
<accession>A0A0H2S2P5</accession>
<evidence type="ECO:0000313" key="3">
    <source>
        <dbReference type="Proteomes" id="UP000053477"/>
    </source>
</evidence>
<dbReference type="InParanoid" id="A0A0H2S2P5"/>
<dbReference type="EMBL" id="KQ086004">
    <property type="protein sequence ID" value="KLO11281.1"/>
    <property type="molecule type" value="Genomic_DNA"/>
</dbReference>
<evidence type="ECO:0000313" key="2">
    <source>
        <dbReference type="EMBL" id="KLO11281.1"/>
    </source>
</evidence>
<dbReference type="AlphaFoldDB" id="A0A0H2S2P5"/>
<name>A0A0H2S2P5_9AGAM</name>
<dbReference type="Proteomes" id="UP000053477">
    <property type="component" value="Unassembled WGS sequence"/>
</dbReference>
<gene>
    <name evidence="2" type="ORF">SCHPADRAFT_479126</name>
</gene>
<proteinExistence type="predicted"/>
<organism evidence="2 3">
    <name type="scientific">Schizopora paradoxa</name>
    <dbReference type="NCBI Taxonomy" id="27342"/>
    <lineage>
        <taxon>Eukaryota</taxon>
        <taxon>Fungi</taxon>
        <taxon>Dikarya</taxon>
        <taxon>Basidiomycota</taxon>
        <taxon>Agaricomycotina</taxon>
        <taxon>Agaricomycetes</taxon>
        <taxon>Hymenochaetales</taxon>
        <taxon>Schizoporaceae</taxon>
        <taxon>Schizopora</taxon>
    </lineage>
</organism>
<feature type="region of interest" description="Disordered" evidence="1">
    <location>
        <begin position="1"/>
        <end position="33"/>
    </location>
</feature>
<reference evidence="2 3" key="1">
    <citation type="submission" date="2015-04" db="EMBL/GenBank/DDBJ databases">
        <title>Complete genome sequence of Schizopora paradoxa KUC8140, a cosmopolitan wood degrader in East Asia.</title>
        <authorList>
            <consortium name="DOE Joint Genome Institute"/>
            <person name="Min B."/>
            <person name="Park H."/>
            <person name="Jang Y."/>
            <person name="Kim J.-J."/>
            <person name="Kim K.H."/>
            <person name="Pangilinan J."/>
            <person name="Lipzen A."/>
            <person name="Riley R."/>
            <person name="Grigoriev I.V."/>
            <person name="Spatafora J.W."/>
            <person name="Choi I.-G."/>
        </authorList>
    </citation>
    <scope>NUCLEOTIDE SEQUENCE [LARGE SCALE GENOMIC DNA]</scope>
    <source>
        <strain evidence="2 3">KUC8140</strain>
    </source>
</reference>